<dbReference type="OrthoDB" id="5396786at2759"/>
<organism evidence="1 2">
    <name type="scientific">Calocera viscosa (strain TUFC12733)</name>
    <dbReference type="NCBI Taxonomy" id="1330018"/>
    <lineage>
        <taxon>Eukaryota</taxon>
        <taxon>Fungi</taxon>
        <taxon>Dikarya</taxon>
        <taxon>Basidiomycota</taxon>
        <taxon>Agaricomycotina</taxon>
        <taxon>Dacrymycetes</taxon>
        <taxon>Dacrymycetales</taxon>
        <taxon>Dacrymycetaceae</taxon>
        <taxon>Calocera</taxon>
    </lineage>
</organism>
<dbReference type="STRING" id="1330018.A0A167Q9I1"/>
<reference evidence="1 2" key="1">
    <citation type="journal article" date="2016" name="Mol. Biol. Evol.">
        <title>Comparative Genomics of Early-Diverging Mushroom-Forming Fungi Provides Insights into the Origins of Lignocellulose Decay Capabilities.</title>
        <authorList>
            <person name="Nagy L.G."/>
            <person name="Riley R."/>
            <person name="Tritt A."/>
            <person name="Adam C."/>
            <person name="Daum C."/>
            <person name="Floudas D."/>
            <person name="Sun H."/>
            <person name="Yadav J.S."/>
            <person name="Pangilinan J."/>
            <person name="Larsson K.H."/>
            <person name="Matsuura K."/>
            <person name="Barry K."/>
            <person name="Labutti K."/>
            <person name="Kuo R."/>
            <person name="Ohm R.A."/>
            <person name="Bhattacharya S.S."/>
            <person name="Shirouzu T."/>
            <person name="Yoshinaga Y."/>
            <person name="Martin F.M."/>
            <person name="Grigoriev I.V."/>
            <person name="Hibbett D.S."/>
        </authorList>
    </citation>
    <scope>NUCLEOTIDE SEQUENCE [LARGE SCALE GENOMIC DNA]</scope>
    <source>
        <strain evidence="1 2">TUFC12733</strain>
    </source>
</reference>
<dbReference type="AlphaFoldDB" id="A0A167Q9I1"/>
<dbReference type="InterPro" id="IPR013877">
    <property type="entry name" value="YAP-bd/ALF4/Glomulin"/>
</dbReference>
<dbReference type="Pfam" id="PF08568">
    <property type="entry name" value="Kinetochor_Ybp2"/>
    <property type="match status" value="1"/>
</dbReference>
<dbReference type="Proteomes" id="UP000076738">
    <property type="component" value="Unassembled WGS sequence"/>
</dbReference>
<accession>A0A167Q9I1</accession>
<evidence type="ECO:0000313" key="2">
    <source>
        <dbReference type="Proteomes" id="UP000076738"/>
    </source>
</evidence>
<evidence type="ECO:0000313" key="1">
    <source>
        <dbReference type="EMBL" id="KZO99549.1"/>
    </source>
</evidence>
<protein>
    <submittedName>
        <fullName evidence="1">Uncharacterized protein</fullName>
    </submittedName>
</protein>
<dbReference type="EMBL" id="KV417272">
    <property type="protein sequence ID" value="KZO99549.1"/>
    <property type="molecule type" value="Genomic_DNA"/>
</dbReference>
<keyword evidence="2" id="KW-1185">Reference proteome</keyword>
<sequence>MPISAVSPDPATRFIAFRLLDTMLKLISPLAQLSILKDFMSAQCPFPQMRVAAVGLVKEHVLAALRQTTTSPFSSPVLMQTVGPILLRPQPSDLFEHNLQLSEFVDSYEPARLVECMSFVYVLLQVDQQNRTAVRDAMPEFKAKVLKPIEERLKVWEPEMEKDDEVSMALSGLIMSIERFDSIS</sequence>
<proteinExistence type="predicted"/>
<gene>
    <name evidence="1" type="ORF">CALVIDRAFT_495099</name>
</gene>
<name>A0A167Q9I1_CALVF</name>